<evidence type="ECO:0000256" key="2">
    <source>
        <dbReference type="ARBA" id="ARBA00022898"/>
    </source>
</evidence>
<evidence type="ECO:0000313" key="6">
    <source>
        <dbReference type="Proteomes" id="UP000001593"/>
    </source>
</evidence>
<dbReference type="GO" id="GO:0030170">
    <property type="term" value="F:pyridoxal phosphate binding"/>
    <property type="evidence" value="ECO:0007669"/>
    <property type="project" value="InterPro"/>
</dbReference>
<gene>
    <name evidence="5" type="ORF">NEMVEDRAFT_v1g220800</name>
</gene>
<dbReference type="InterPro" id="IPR015424">
    <property type="entry name" value="PyrdxlP-dep_Trfase"/>
</dbReference>
<keyword evidence="3" id="KW-0456">Lyase</keyword>
<sequence length="933" mass="104256">MDWSSIQGFEVSPTTTWNRTGALFLGPRADNSAEFTSMALEAFESHVNFRRNFFPCDPEFVTEDMRSSSSFKDTLSKTRDELRIMQKELEGSVPFFSPRYKGHVNWDTLMPSNLAYITAMMYNQNNCATEGSPVTTRYEVEVGRDLCAMVGYKPHPSMGHVVAGGSLANVEAIWAARNLKFYALGLSDAIKHEDRLRAARTCEVYLPHKAKCVCLVDATNWELLNLDVDSILDLPMKVAQLCSISMGNLSQLTAEYMYEGMGPYEFHLRHNLKASPCCLGTSSAHVSLAKGNTILGLGKKHLIKVPLNEDARMDTEILRELLEEKLANQIPVISVICIMRTTEESAVDPLTEILAIREEMTKNGLSFTIHADGAWGGYFCSMLHPSPDPPQHADPLSPRFIPKLGLSSYTQAQLSALRHVDTVTIDPHKSGFCPYPGGAICYRDKRINDFLAVSSRVNYYHGDVMLGNVGIEGSKPGAAAAGIVMAHRVVGLHQGGYGHILAECMFASKLMYCMWTCLARDDDPFFVIPTKPLPPDRTYQEHIKYMRDNIIGRTNAEIAKNAEAMEYLREIGPDTLIPCFTWNLKGNTNVNLLNRMVEVLLADLSMSRDNKPAHRLPMVITASTHRHEQMSDSLNKLKQRLGVTDVKVHHDLVTAGQLVDAGDSRQQMVAYYAGRLTDPSRQYFAAIKLEFCNPSIGRLLSAVHYGNAPLVLRCVEKETIHDLLLGNGERKKDQKHGGVIPVGCYAGMPGGSRRPLMLTIVRVVDVARFEHFDIIADQCPESVRYFMYGFDDKAYIMHVPTKKLDFLQMAELARVPDGVTKVVLRHGVEISFPLLGSPWEYPTADPLGTCHDVHFIGENGVRRTTTIEIARKIWFDTGELFEDRSKPVRQGFKRSCSHDESHSTPRLPNLTRFRNGSLCEHTKLNCACKVPCS</sequence>
<reference evidence="5 6" key="1">
    <citation type="journal article" date="2007" name="Science">
        <title>Sea anemone genome reveals ancestral eumetazoan gene repertoire and genomic organization.</title>
        <authorList>
            <person name="Putnam N.H."/>
            <person name="Srivastava M."/>
            <person name="Hellsten U."/>
            <person name="Dirks B."/>
            <person name="Chapman J."/>
            <person name="Salamov A."/>
            <person name="Terry A."/>
            <person name="Shapiro H."/>
            <person name="Lindquist E."/>
            <person name="Kapitonov V.V."/>
            <person name="Jurka J."/>
            <person name="Genikhovich G."/>
            <person name="Grigoriev I.V."/>
            <person name="Lucas S.M."/>
            <person name="Steele R.E."/>
            <person name="Finnerty J.R."/>
            <person name="Technau U."/>
            <person name="Martindale M.Q."/>
            <person name="Rokhsar D.S."/>
        </authorList>
    </citation>
    <scope>NUCLEOTIDE SEQUENCE [LARGE SCALE GENOMIC DNA]</scope>
    <source>
        <strain evidence="6">CH2 X CH6</strain>
    </source>
</reference>
<dbReference type="InterPro" id="IPR015421">
    <property type="entry name" value="PyrdxlP-dep_Trfase_major"/>
</dbReference>
<evidence type="ECO:0000256" key="3">
    <source>
        <dbReference type="ARBA" id="ARBA00023239"/>
    </source>
</evidence>
<dbReference type="PhylomeDB" id="A7T186"/>
<evidence type="ECO:0000256" key="4">
    <source>
        <dbReference type="PIRSR" id="PIRSR602129-50"/>
    </source>
</evidence>
<feature type="modified residue" description="N6-(pyridoxal phosphate)lysine" evidence="4">
    <location>
        <position position="429"/>
    </location>
</feature>
<keyword evidence="6" id="KW-1185">Reference proteome</keyword>
<dbReference type="GO" id="GO:0019752">
    <property type="term" value="P:carboxylic acid metabolic process"/>
    <property type="evidence" value="ECO:0007669"/>
    <property type="project" value="InterPro"/>
</dbReference>
<dbReference type="HOGENOM" id="CLU_005446_1_0_1"/>
<dbReference type="EMBL" id="DS470088">
    <property type="protein sequence ID" value="EDO30282.1"/>
    <property type="molecule type" value="Genomic_DNA"/>
</dbReference>
<dbReference type="eggNOG" id="KOG0629">
    <property type="taxonomic scope" value="Eukaryota"/>
</dbReference>
<dbReference type="Gene3D" id="3.40.640.10">
    <property type="entry name" value="Type I PLP-dependent aspartate aminotransferase-like (Major domain)"/>
    <property type="match status" value="1"/>
</dbReference>
<dbReference type="PANTHER" id="PTHR42735">
    <property type="match status" value="1"/>
</dbReference>
<dbReference type="InterPro" id="IPR002129">
    <property type="entry name" value="PyrdxlP-dep_de-COase"/>
</dbReference>
<dbReference type="GO" id="GO:0016830">
    <property type="term" value="F:carbon-carbon lyase activity"/>
    <property type="evidence" value="ECO:0007669"/>
    <property type="project" value="InterPro"/>
</dbReference>
<dbReference type="PANTHER" id="PTHR42735:SF4">
    <property type="entry name" value="PYRIDOXAL PHOSPHATE-DEPENDENT DECARBOXYLASE FAMILY PROTEIN"/>
    <property type="match status" value="1"/>
</dbReference>
<evidence type="ECO:0000313" key="5">
    <source>
        <dbReference type="EMBL" id="EDO30282.1"/>
    </source>
</evidence>
<evidence type="ECO:0000256" key="1">
    <source>
        <dbReference type="ARBA" id="ARBA00001933"/>
    </source>
</evidence>
<organism evidence="5 6">
    <name type="scientific">Nematostella vectensis</name>
    <name type="common">Starlet sea anemone</name>
    <dbReference type="NCBI Taxonomy" id="45351"/>
    <lineage>
        <taxon>Eukaryota</taxon>
        <taxon>Metazoa</taxon>
        <taxon>Cnidaria</taxon>
        <taxon>Anthozoa</taxon>
        <taxon>Hexacorallia</taxon>
        <taxon>Actiniaria</taxon>
        <taxon>Edwardsiidae</taxon>
        <taxon>Nematostella</taxon>
    </lineage>
</organism>
<dbReference type="SUPFAM" id="SSF53383">
    <property type="entry name" value="PLP-dependent transferases"/>
    <property type="match status" value="1"/>
</dbReference>
<comment type="cofactor">
    <cofactor evidence="1 4">
        <name>pyridoxal 5'-phosphate</name>
        <dbReference type="ChEBI" id="CHEBI:597326"/>
    </cofactor>
</comment>
<dbReference type="InParanoid" id="A7T186"/>
<protein>
    <submittedName>
        <fullName evidence="5">Uncharacterized protein</fullName>
    </submittedName>
</protein>
<dbReference type="OMA" id="NNCATEG"/>
<dbReference type="Proteomes" id="UP000001593">
    <property type="component" value="Unassembled WGS sequence"/>
</dbReference>
<dbReference type="AlphaFoldDB" id="A7T186"/>
<dbReference type="STRING" id="45351.A7T186"/>
<name>A7T186_NEMVE</name>
<dbReference type="InterPro" id="IPR050477">
    <property type="entry name" value="GrpII_AminoAcid_Decarb"/>
</dbReference>
<keyword evidence="2 4" id="KW-0663">Pyridoxal phosphate</keyword>
<proteinExistence type="predicted"/>
<accession>A7T186</accession>
<dbReference type="Pfam" id="PF00282">
    <property type="entry name" value="Pyridoxal_deC"/>
    <property type="match status" value="1"/>
</dbReference>